<feature type="region of interest" description="Disordered" evidence="1">
    <location>
        <begin position="1"/>
        <end position="89"/>
    </location>
</feature>
<dbReference type="EMBL" id="OZ034818">
    <property type="protein sequence ID" value="CAL1387142.1"/>
    <property type="molecule type" value="Genomic_DNA"/>
</dbReference>
<feature type="compositionally biased region" description="Polar residues" evidence="1">
    <location>
        <begin position="202"/>
        <end position="229"/>
    </location>
</feature>
<reference evidence="3 4" key="1">
    <citation type="submission" date="2024-04" db="EMBL/GenBank/DDBJ databases">
        <authorList>
            <person name="Fracassetti M."/>
        </authorList>
    </citation>
    <scope>NUCLEOTIDE SEQUENCE [LARGE SCALE GENOMIC DNA]</scope>
</reference>
<feature type="compositionally biased region" description="Polar residues" evidence="1">
    <location>
        <begin position="126"/>
        <end position="142"/>
    </location>
</feature>
<dbReference type="Gene3D" id="2.30.30.140">
    <property type="match status" value="1"/>
</dbReference>
<dbReference type="InterPro" id="IPR000313">
    <property type="entry name" value="PWWP_dom"/>
</dbReference>
<feature type="compositionally biased region" description="Polar residues" evidence="1">
    <location>
        <begin position="772"/>
        <end position="792"/>
    </location>
</feature>
<name>A0AAV2EN79_9ROSI</name>
<feature type="region of interest" description="Disordered" evidence="1">
    <location>
        <begin position="488"/>
        <end position="537"/>
    </location>
</feature>
<evidence type="ECO:0000313" key="4">
    <source>
        <dbReference type="Proteomes" id="UP001497516"/>
    </source>
</evidence>
<accession>A0AAV2EN79</accession>
<feature type="region of interest" description="Disordered" evidence="1">
    <location>
        <begin position="874"/>
        <end position="914"/>
    </location>
</feature>
<protein>
    <recommendedName>
        <fullName evidence="2">PWWP domain-containing protein</fullName>
    </recommendedName>
</protein>
<dbReference type="PANTHER" id="PTHR42851">
    <property type="entry name" value="ALDOLASE-RELATED"/>
    <property type="match status" value="1"/>
</dbReference>
<feature type="domain" description="PWWP" evidence="2">
    <location>
        <begin position="950"/>
        <end position="999"/>
    </location>
</feature>
<feature type="region of interest" description="Disordered" evidence="1">
    <location>
        <begin position="622"/>
        <end position="651"/>
    </location>
</feature>
<feature type="compositionally biased region" description="Basic and acidic residues" evidence="1">
    <location>
        <begin position="1"/>
        <end position="10"/>
    </location>
</feature>
<dbReference type="InterPro" id="IPR053063">
    <property type="entry name" value="PWWP_domain_containing_PDP"/>
</dbReference>
<dbReference type="Pfam" id="PF00855">
    <property type="entry name" value="PWWP"/>
    <property type="match status" value="1"/>
</dbReference>
<feature type="compositionally biased region" description="Low complexity" evidence="1">
    <location>
        <begin position="54"/>
        <end position="65"/>
    </location>
</feature>
<feature type="compositionally biased region" description="Low complexity" evidence="1">
    <location>
        <begin position="892"/>
        <end position="903"/>
    </location>
</feature>
<feature type="region of interest" description="Disordered" evidence="1">
    <location>
        <begin position="112"/>
        <end position="238"/>
    </location>
</feature>
<evidence type="ECO:0000259" key="2">
    <source>
        <dbReference type="PROSITE" id="PS50812"/>
    </source>
</evidence>
<keyword evidence="4" id="KW-1185">Reference proteome</keyword>
<feature type="compositionally biased region" description="Polar residues" evidence="1">
    <location>
        <begin position="498"/>
        <end position="514"/>
    </location>
</feature>
<evidence type="ECO:0000256" key="1">
    <source>
        <dbReference type="SAM" id="MobiDB-lite"/>
    </source>
</evidence>
<feature type="region of interest" description="Disordered" evidence="1">
    <location>
        <begin position="772"/>
        <end position="793"/>
    </location>
</feature>
<dbReference type="SUPFAM" id="SSF63748">
    <property type="entry name" value="Tudor/PWWP/MBT"/>
    <property type="match status" value="1"/>
</dbReference>
<gene>
    <name evidence="3" type="ORF">LTRI10_LOCUS28142</name>
</gene>
<dbReference type="SMART" id="SM00293">
    <property type="entry name" value="PWWP"/>
    <property type="match status" value="1"/>
</dbReference>
<organism evidence="3 4">
    <name type="scientific">Linum trigynum</name>
    <dbReference type="NCBI Taxonomy" id="586398"/>
    <lineage>
        <taxon>Eukaryota</taxon>
        <taxon>Viridiplantae</taxon>
        <taxon>Streptophyta</taxon>
        <taxon>Embryophyta</taxon>
        <taxon>Tracheophyta</taxon>
        <taxon>Spermatophyta</taxon>
        <taxon>Magnoliopsida</taxon>
        <taxon>eudicotyledons</taxon>
        <taxon>Gunneridae</taxon>
        <taxon>Pentapetalae</taxon>
        <taxon>rosids</taxon>
        <taxon>fabids</taxon>
        <taxon>Malpighiales</taxon>
        <taxon>Linaceae</taxon>
        <taxon>Linum</taxon>
    </lineage>
</organism>
<dbReference type="PROSITE" id="PS50812">
    <property type="entry name" value="PWWP"/>
    <property type="match status" value="1"/>
</dbReference>
<feature type="region of interest" description="Disordered" evidence="1">
    <location>
        <begin position="1393"/>
        <end position="1429"/>
    </location>
</feature>
<sequence length="1563" mass="168918">MDGAEDKDVSSRNNLGPPSRVTVTEPVASGSEKAPAAEPCAGEVEGNREEESQSVKTSSEKVVVGVSGGSCNGVDKEVGVSGSGVRHSDDGETLQKKVVLVFDGREVDLERAAEDSVDDIPVAGNQDPTVQPSGVAEVSSNRVQREECGGKDGVVSCSDGKGEDGKASPDGGADNNRNTGIGISGGTFSSVDKRPMDGNVAQEGQTQVTDGSNDGETCVQDSADASNDGETCVQGSVDGDTQLMDDSVDEDAQVNHPSSYGETQVIQDSLNQDFHVIEARYRETQVPDGTKVRETRVAHVSVNGDNQLVGVSREGDSQLNNFSEDAGTQAIQSSADEVMQVVEDPSNKDMDGSRDVDVQVNSGGETQAIHGSLIVDTQIVEDTCTQDMDGSRDGESRVIQGSVDENTQFIEDPDAQGMDVYGDVETEVPNDSGGGETQVVPGSVDEDTQVLDGETQVADVSLDGKTQVLKGSVEGEEHVKVVDMTDFSKDEDMDGGLTKQNTAVPIEDLNSQEPGPSENDIKDLDMRSGLGDTSGDENRTFAVTEKAELAEESEGQPMRIVETEEVPAQDSETLGSALVLDEVFDTGNEAPIGLESTVLEDLGQKIEVLDEALVFNVSAGGLTSPLEASGSDPIEKSSTSDALEGMPSSSANDTVQMVKNEIGNVTSETLDEAGQYPVEGKMASVDDEETTCPIVENVTSETLDEGGQDPVEGKMASVDDEEITCSNIEDPPFFSQPTDVYIGGEATNPLENKKQQGITLADQLVFKAETGNDSVANGSSHQSPDSASSFRSTEAVAGDDVAQMDPFVNLDATLYPAGDNQNLNTEAAGVGLERYNEAASIQCDVLPSNVGLSEASENLALTVEETMMEVHEQDSHEEQTEGVAKAGGEEVSTSNRRNTLSSNAEEFEESEVDITDEKSSEWASLHNGSLGSAHQACYQLPFDNEGEFHVSDLVWGKVKSHPWWPGQIFDPSDASDQALKYQKKDSFLVAYFGDRTFAWNEAPLLKHFRSHFSQGEKQSNSESFQNAVGCALEEFSRRVELGLACSCVPEEDADRIRFQLFDNSGIQREACRRGDFLGKSGSADLFEPVKLVSYVKSLAQCPAGGANQLDLVILKSQLLSFYRLKGYSPLPEFQFCGDLLEDADSSVHFSGEGYDDHAGSVSKDDSQTLEISQAPRPYYYKRKHNLKDGMCSGKKEKWDSIEEEVGATDGKMVSPSSAKRRKGPNHFKDESAPSEGVKTISLAKISNTTPNSVSKPSFKIGECIRRAASQMTGSPSMLKSNSQKFDGSSDVYDSPLLQQSDDTENYRMASPMDTHSTLDELLLQLQSAARDPLQRLGCLDVFVGFFSDFRKSVVVIDQHDQPGKRRKVLHSVGDTEAFEFVDMNDTYWTDRVIQNGSEEQPPPTTRKSRKRENLFVPVSLDNKPTQRSNVRNKRYISDGNDHNNVPPDKNPIGYVDEKAPAELVMHFPVVDSVPSEMKLNKMFKSFGPLKESETEVDRHTNRARVVFKHCSDAQTAYGSASKFNIFGSLLVNYQLNYTISVPFKSEPLSITLGEEDATVFFQF</sequence>
<proteinExistence type="predicted"/>
<dbReference type="Proteomes" id="UP001497516">
    <property type="component" value="Chromosome 5"/>
</dbReference>
<feature type="compositionally biased region" description="Polar residues" evidence="1">
    <location>
        <begin position="636"/>
        <end position="651"/>
    </location>
</feature>
<dbReference type="PANTHER" id="PTHR42851:SF4">
    <property type="entry name" value="PWWP DOMAIN-CONTAINING PROTEIN"/>
    <property type="match status" value="1"/>
</dbReference>
<evidence type="ECO:0000313" key="3">
    <source>
        <dbReference type="EMBL" id="CAL1387142.1"/>
    </source>
</evidence>
<dbReference type="CDD" id="cd05162">
    <property type="entry name" value="PWWP"/>
    <property type="match status" value="1"/>
</dbReference>
<feature type="compositionally biased region" description="Acidic residues" evidence="1">
    <location>
        <begin position="905"/>
        <end position="914"/>
    </location>
</feature>
<feature type="region of interest" description="Disordered" evidence="1">
    <location>
        <begin position="1206"/>
        <end position="1235"/>
    </location>
</feature>